<name>G0QZJ3_ICHMU</name>
<keyword evidence="7" id="KW-0406">Ion transport</keyword>
<keyword evidence="13" id="KW-1185">Reference proteome</keyword>
<feature type="transmembrane region" description="Helical" evidence="10">
    <location>
        <begin position="202"/>
        <end position="221"/>
    </location>
</feature>
<accession>G0QZJ3</accession>
<dbReference type="GO" id="GO:0015385">
    <property type="term" value="F:sodium:proton antiporter activity"/>
    <property type="evidence" value="ECO:0007669"/>
    <property type="project" value="InterPro"/>
</dbReference>
<feature type="transmembrane region" description="Helical" evidence="10">
    <location>
        <begin position="72"/>
        <end position="91"/>
    </location>
</feature>
<dbReference type="GO" id="GO:0015386">
    <property type="term" value="F:potassium:proton antiporter activity"/>
    <property type="evidence" value="ECO:0007669"/>
    <property type="project" value="TreeGrafter"/>
</dbReference>
<gene>
    <name evidence="12" type="ORF">IMG5_157270</name>
</gene>
<feature type="transmembrane region" description="Helical" evidence="10">
    <location>
        <begin position="39"/>
        <end position="60"/>
    </location>
</feature>
<proteinExistence type="predicted"/>
<keyword evidence="4 10" id="KW-0812">Transmembrane</keyword>
<sequence length="222" mass="24724">MNRVLNQNFDEIDTESRIIMFIILGLFISQFSKELNSRLGIPYTPILVVFGMIIGSIDFYKDVFDKVLEINPHGFLMIFFPVLIFSSSFNANLQVFNKNKWQIFYLAVPGVTLTIILLTLTLKYVEGYDDEELPWSCAMLLATSLSTTDPVAVVALLQELGAPLHLEVIIEMESLLNDGVAVVIFNIVQDVARGIQLQMGSLFSSLLSLSLGGLTMGFVFGI</sequence>
<evidence type="ECO:0000256" key="5">
    <source>
        <dbReference type="ARBA" id="ARBA00022989"/>
    </source>
</evidence>
<evidence type="ECO:0000256" key="7">
    <source>
        <dbReference type="ARBA" id="ARBA00023065"/>
    </source>
</evidence>
<comment type="subcellular location">
    <subcellularLocation>
        <location evidence="1">Cell membrane</location>
        <topology evidence="1">Multi-pass membrane protein</topology>
    </subcellularLocation>
</comment>
<keyword evidence="8 10" id="KW-0472">Membrane</keyword>
<keyword evidence="5 10" id="KW-1133">Transmembrane helix</keyword>
<dbReference type="InterPro" id="IPR018422">
    <property type="entry name" value="Cation/H_exchanger_CPA1"/>
</dbReference>
<dbReference type="OMA" id="DHGSGWG"/>
<dbReference type="STRING" id="857967.G0QZJ3"/>
<evidence type="ECO:0000313" key="12">
    <source>
        <dbReference type="EMBL" id="EGR29354.1"/>
    </source>
</evidence>
<evidence type="ECO:0000256" key="4">
    <source>
        <dbReference type="ARBA" id="ARBA00022692"/>
    </source>
</evidence>
<evidence type="ECO:0000256" key="9">
    <source>
        <dbReference type="ARBA" id="ARBA00023201"/>
    </source>
</evidence>
<feature type="transmembrane region" description="Helical" evidence="10">
    <location>
        <begin position="103"/>
        <end position="125"/>
    </location>
</feature>
<dbReference type="EMBL" id="GL984153">
    <property type="protein sequence ID" value="EGR29354.1"/>
    <property type="molecule type" value="Genomic_DNA"/>
</dbReference>
<protein>
    <submittedName>
        <fullName evidence="12">Sodium hydrogen exchanger family protein, putative</fullName>
    </submittedName>
</protein>
<dbReference type="GO" id="GO:0051453">
    <property type="term" value="P:regulation of intracellular pH"/>
    <property type="evidence" value="ECO:0007669"/>
    <property type="project" value="TreeGrafter"/>
</dbReference>
<feature type="transmembrane region" description="Helical" evidence="10">
    <location>
        <begin position="16"/>
        <end position="32"/>
    </location>
</feature>
<dbReference type="GO" id="GO:0098719">
    <property type="term" value="P:sodium ion import across plasma membrane"/>
    <property type="evidence" value="ECO:0007669"/>
    <property type="project" value="TreeGrafter"/>
</dbReference>
<evidence type="ECO:0000259" key="11">
    <source>
        <dbReference type="Pfam" id="PF00999"/>
    </source>
</evidence>
<evidence type="ECO:0000256" key="2">
    <source>
        <dbReference type="ARBA" id="ARBA00022448"/>
    </source>
</evidence>
<evidence type="ECO:0000256" key="8">
    <source>
        <dbReference type="ARBA" id="ARBA00023136"/>
    </source>
</evidence>
<dbReference type="InParanoid" id="G0QZJ3"/>
<dbReference type="AlphaFoldDB" id="G0QZJ3"/>
<evidence type="ECO:0000256" key="6">
    <source>
        <dbReference type="ARBA" id="ARBA00023053"/>
    </source>
</evidence>
<dbReference type="Pfam" id="PF00999">
    <property type="entry name" value="Na_H_Exchanger"/>
    <property type="match status" value="1"/>
</dbReference>
<keyword evidence="9" id="KW-0739">Sodium transport</keyword>
<organism evidence="12 13">
    <name type="scientific">Ichthyophthirius multifiliis</name>
    <name type="common">White spot disease agent</name>
    <name type="synonym">Ich</name>
    <dbReference type="NCBI Taxonomy" id="5932"/>
    <lineage>
        <taxon>Eukaryota</taxon>
        <taxon>Sar</taxon>
        <taxon>Alveolata</taxon>
        <taxon>Ciliophora</taxon>
        <taxon>Intramacronucleata</taxon>
        <taxon>Oligohymenophorea</taxon>
        <taxon>Hymenostomatida</taxon>
        <taxon>Ophryoglenina</taxon>
        <taxon>Ichthyophthirius</taxon>
    </lineage>
</organism>
<dbReference type="GeneID" id="14905460"/>
<keyword evidence="6" id="KW-0915">Sodium</keyword>
<keyword evidence="3" id="KW-1003">Cell membrane</keyword>
<dbReference type="PANTHER" id="PTHR10110:SF86">
    <property type="entry name" value="SODIUM_HYDROGEN EXCHANGER 7"/>
    <property type="match status" value="1"/>
</dbReference>
<evidence type="ECO:0000256" key="1">
    <source>
        <dbReference type="ARBA" id="ARBA00004651"/>
    </source>
</evidence>
<keyword evidence="2" id="KW-0813">Transport</keyword>
<evidence type="ECO:0000256" key="10">
    <source>
        <dbReference type="SAM" id="Phobius"/>
    </source>
</evidence>
<evidence type="ECO:0000256" key="3">
    <source>
        <dbReference type="ARBA" id="ARBA00022475"/>
    </source>
</evidence>
<feature type="domain" description="Cation/H+ exchanger transmembrane" evidence="11">
    <location>
        <begin position="35"/>
        <end position="221"/>
    </location>
</feature>
<evidence type="ECO:0000313" key="13">
    <source>
        <dbReference type="Proteomes" id="UP000008983"/>
    </source>
</evidence>
<reference evidence="12 13" key="1">
    <citation type="submission" date="2011-07" db="EMBL/GenBank/DDBJ databases">
        <authorList>
            <person name="Coyne R."/>
            <person name="Brami D."/>
            <person name="Johnson J."/>
            <person name="Hostetler J."/>
            <person name="Hannick L."/>
            <person name="Clark T."/>
            <person name="Cassidy-Hanley D."/>
            <person name="Inman J."/>
        </authorList>
    </citation>
    <scope>NUCLEOTIDE SEQUENCE [LARGE SCALE GENOMIC DNA]</scope>
    <source>
        <strain evidence="12 13">G5</strain>
    </source>
</reference>
<dbReference type="GO" id="GO:0005886">
    <property type="term" value="C:plasma membrane"/>
    <property type="evidence" value="ECO:0007669"/>
    <property type="project" value="UniProtKB-SubCell"/>
</dbReference>
<dbReference type="Proteomes" id="UP000008983">
    <property type="component" value="Unassembled WGS sequence"/>
</dbReference>
<dbReference type="RefSeq" id="XP_004030590.1">
    <property type="nucleotide sequence ID" value="XM_004030542.1"/>
</dbReference>
<dbReference type="eggNOG" id="KOG1965">
    <property type="taxonomic scope" value="Eukaryota"/>
</dbReference>
<feature type="non-terminal residue" evidence="12">
    <location>
        <position position="222"/>
    </location>
</feature>
<dbReference type="OrthoDB" id="441412at2759"/>
<dbReference type="InterPro" id="IPR006153">
    <property type="entry name" value="Cation/H_exchanger_TM"/>
</dbReference>
<dbReference type="Gene3D" id="6.10.140.1330">
    <property type="match status" value="1"/>
</dbReference>
<dbReference type="PANTHER" id="PTHR10110">
    <property type="entry name" value="SODIUM/HYDROGEN EXCHANGER"/>
    <property type="match status" value="1"/>
</dbReference>